<dbReference type="SUPFAM" id="SSF53850">
    <property type="entry name" value="Periplasmic binding protein-like II"/>
    <property type="match status" value="1"/>
</dbReference>
<evidence type="ECO:0000259" key="5">
    <source>
        <dbReference type="PROSITE" id="PS50931"/>
    </source>
</evidence>
<evidence type="ECO:0000313" key="6">
    <source>
        <dbReference type="EMBL" id="KMW59957.1"/>
    </source>
</evidence>
<dbReference type="GO" id="GO:0003677">
    <property type="term" value="F:DNA binding"/>
    <property type="evidence" value="ECO:0007669"/>
    <property type="project" value="UniProtKB-KW"/>
</dbReference>
<comment type="caution">
    <text evidence="6">The sequence shown here is derived from an EMBL/GenBank/DDBJ whole genome shotgun (WGS) entry which is preliminary data.</text>
</comment>
<dbReference type="OrthoDB" id="5297263at2"/>
<dbReference type="Proteomes" id="UP000037178">
    <property type="component" value="Unassembled WGS sequence"/>
</dbReference>
<name>A0A0J9EB03_9RHOB</name>
<dbReference type="PROSITE" id="PS50931">
    <property type="entry name" value="HTH_LYSR"/>
    <property type="match status" value="1"/>
</dbReference>
<evidence type="ECO:0000256" key="2">
    <source>
        <dbReference type="ARBA" id="ARBA00023015"/>
    </source>
</evidence>
<evidence type="ECO:0000313" key="7">
    <source>
        <dbReference type="Proteomes" id="UP000037178"/>
    </source>
</evidence>
<protein>
    <submittedName>
        <fullName evidence="6">Transcriptional regulator of LysR family protein</fullName>
    </submittedName>
</protein>
<comment type="similarity">
    <text evidence="1">Belongs to the LysR transcriptional regulatory family.</text>
</comment>
<dbReference type="InterPro" id="IPR050950">
    <property type="entry name" value="HTH-type_LysR_regulators"/>
</dbReference>
<dbReference type="EMBL" id="LFTY01000001">
    <property type="protein sequence ID" value="KMW59957.1"/>
    <property type="molecule type" value="Genomic_DNA"/>
</dbReference>
<dbReference type="GO" id="GO:0005829">
    <property type="term" value="C:cytosol"/>
    <property type="evidence" value="ECO:0007669"/>
    <property type="project" value="TreeGrafter"/>
</dbReference>
<dbReference type="SUPFAM" id="SSF46785">
    <property type="entry name" value="Winged helix' DNA-binding domain"/>
    <property type="match status" value="1"/>
</dbReference>
<dbReference type="Gene3D" id="3.40.190.290">
    <property type="match status" value="1"/>
</dbReference>
<dbReference type="InterPro" id="IPR036390">
    <property type="entry name" value="WH_DNA-bd_sf"/>
</dbReference>
<proteinExistence type="inferred from homology"/>
<dbReference type="Gene3D" id="1.10.10.10">
    <property type="entry name" value="Winged helix-like DNA-binding domain superfamily/Winged helix DNA-binding domain"/>
    <property type="match status" value="1"/>
</dbReference>
<dbReference type="PATRIC" id="fig|1675527.3.peg.134"/>
<feature type="domain" description="HTH lysR-type" evidence="5">
    <location>
        <begin position="1"/>
        <end position="59"/>
    </location>
</feature>
<dbReference type="RefSeq" id="WP_049641097.1">
    <property type="nucleotide sequence ID" value="NZ_LFTY01000001.1"/>
</dbReference>
<organism evidence="6 7">
    <name type="scientific">Candidatus Rhodobacter oscarellae</name>
    <dbReference type="NCBI Taxonomy" id="1675527"/>
    <lineage>
        <taxon>Bacteria</taxon>
        <taxon>Pseudomonadati</taxon>
        <taxon>Pseudomonadota</taxon>
        <taxon>Alphaproteobacteria</taxon>
        <taxon>Rhodobacterales</taxon>
        <taxon>Rhodobacter group</taxon>
        <taxon>Rhodobacter</taxon>
    </lineage>
</organism>
<dbReference type="PANTHER" id="PTHR30419">
    <property type="entry name" value="HTH-TYPE TRANSCRIPTIONAL REGULATOR YBHD"/>
    <property type="match status" value="1"/>
</dbReference>
<dbReference type="InterPro" id="IPR036388">
    <property type="entry name" value="WH-like_DNA-bd_sf"/>
</dbReference>
<evidence type="ECO:0000256" key="4">
    <source>
        <dbReference type="ARBA" id="ARBA00023163"/>
    </source>
</evidence>
<dbReference type="Pfam" id="PF03466">
    <property type="entry name" value="LysR_substrate"/>
    <property type="match status" value="1"/>
</dbReference>
<keyword evidence="7" id="KW-1185">Reference proteome</keyword>
<evidence type="ECO:0000256" key="1">
    <source>
        <dbReference type="ARBA" id="ARBA00009437"/>
    </source>
</evidence>
<accession>A0A0J9EB03</accession>
<sequence>MRQFIDFDFVEAVVRAGSIRKAAEDMNITASALNRRINRFERDFGYEIFERLPAGMRLNPAGELLLEHIRRQKSDLARVRSQVADLSGVRRGHVSIACSQALMPAFLPKQISRYRELHPGVTFSVNTRDRLAAEQELASFASDIALVFEPKHMADFEVIAAISQPIHAVMRPDHPLARHDVIRLRDLSGQVLVMPPPQFAVRVLLDEALKQLPYIDVEPVLVSESFDFMSNYVLWEGAVSFQFPIGIADRAGLVTRPVATKDVAPGKLLLGQMRGRTLPVASARFVQQLVHAMHELSGQSRHRVDQT</sequence>
<dbReference type="InterPro" id="IPR000847">
    <property type="entry name" value="LysR_HTH_N"/>
</dbReference>
<evidence type="ECO:0000256" key="3">
    <source>
        <dbReference type="ARBA" id="ARBA00023125"/>
    </source>
</evidence>
<keyword evidence="2" id="KW-0805">Transcription regulation</keyword>
<reference evidence="6 7" key="1">
    <citation type="submission" date="2015-06" db="EMBL/GenBank/DDBJ databases">
        <title>Draft genome sequence of an Alphaproteobacteria species associated to the Mediterranean sponge Oscarella lobularis.</title>
        <authorList>
            <person name="Jourda C."/>
            <person name="Santini S."/>
            <person name="Claverie J.-M."/>
        </authorList>
    </citation>
    <scope>NUCLEOTIDE SEQUENCE [LARGE SCALE GENOMIC DNA]</scope>
    <source>
        <strain evidence="6">IGS</strain>
    </source>
</reference>
<dbReference type="Pfam" id="PF00126">
    <property type="entry name" value="HTH_1"/>
    <property type="match status" value="1"/>
</dbReference>
<keyword evidence="4" id="KW-0804">Transcription</keyword>
<gene>
    <name evidence="6" type="ORF">AIOL_000106</name>
</gene>
<dbReference type="InterPro" id="IPR005119">
    <property type="entry name" value="LysR_subst-bd"/>
</dbReference>
<dbReference type="GO" id="GO:0003700">
    <property type="term" value="F:DNA-binding transcription factor activity"/>
    <property type="evidence" value="ECO:0007669"/>
    <property type="project" value="InterPro"/>
</dbReference>
<dbReference type="AlphaFoldDB" id="A0A0J9EB03"/>
<keyword evidence="3" id="KW-0238">DNA-binding</keyword>
<dbReference type="STRING" id="1675527.AIOL_000106"/>